<accession>U5QLC2</accession>
<organism evidence="1 2">
    <name type="scientific">Gloeobacter kilaueensis (strain ATCC BAA-2537 / CCAP 1431/1 / ULC 316 / JS1)</name>
    <dbReference type="NCBI Taxonomy" id="1183438"/>
    <lineage>
        <taxon>Bacteria</taxon>
        <taxon>Bacillati</taxon>
        <taxon>Cyanobacteriota</taxon>
        <taxon>Cyanophyceae</taxon>
        <taxon>Gloeobacterales</taxon>
        <taxon>Gloeobacteraceae</taxon>
        <taxon>Gloeobacter</taxon>
    </lineage>
</organism>
<dbReference type="HOGENOM" id="CLU_2450431_0_0_3"/>
<proteinExistence type="predicted"/>
<name>U5QLC2_GLOK1</name>
<sequence length="89" mass="9711">MCGVQLSYKTVRLIAAATALLVLHRPALLIVVAPFSIFQSTSAQILETASTICASLLPTQEGKTLWHGLFVMLYEVRKEKCAKTSTCQV</sequence>
<keyword evidence="2" id="KW-1185">Reference proteome</keyword>
<reference evidence="1 2" key="1">
    <citation type="journal article" date="2013" name="PLoS ONE">
        <title>Cultivation and Complete Genome Sequencing of Gloeobacter kilaueensis sp. nov., from a Lava Cave in Kilauea Caldera, Hawai'i.</title>
        <authorList>
            <person name="Saw J.H."/>
            <person name="Schatz M."/>
            <person name="Brown M.V."/>
            <person name="Kunkel D.D."/>
            <person name="Foster J.S."/>
            <person name="Shick H."/>
            <person name="Christensen S."/>
            <person name="Hou S."/>
            <person name="Wan X."/>
            <person name="Donachie S.P."/>
        </authorList>
    </citation>
    <scope>NUCLEOTIDE SEQUENCE [LARGE SCALE GENOMIC DNA]</scope>
    <source>
        <strain evidence="2">JS</strain>
    </source>
</reference>
<gene>
    <name evidence="1" type="ORF">GKIL_3485</name>
</gene>
<dbReference type="AlphaFoldDB" id="U5QLC2"/>
<protein>
    <submittedName>
        <fullName evidence="1">Uncharacterized protein</fullName>
    </submittedName>
</protein>
<evidence type="ECO:0000313" key="2">
    <source>
        <dbReference type="Proteomes" id="UP000017396"/>
    </source>
</evidence>
<evidence type="ECO:0000313" key="1">
    <source>
        <dbReference type="EMBL" id="AGY59731.1"/>
    </source>
</evidence>
<dbReference type="KEGG" id="glj:GKIL_3485"/>
<dbReference type="EMBL" id="CP003587">
    <property type="protein sequence ID" value="AGY59731.1"/>
    <property type="molecule type" value="Genomic_DNA"/>
</dbReference>
<dbReference type="Proteomes" id="UP000017396">
    <property type="component" value="Chromosome"/>
</dbReference>